<keyword evidence="2" id="KW-1185">Reference proteome</keyword>
<dbReference type="Proteomes" id="UP001064896">
    <property type="component" value="Chromosome"/>
</dbReference>
<reference evidence="1" key="1">
    <citation type="submission" date="2020-05" db="EMBL/GenBank/DDBJ databases">
        <title>Complete genome sequence of Pseudomonas sp. Sm006.</title>
        <authorList>
            <person name="Takeuchi K."/>
            <person name="Someya N."/>
        </authorList>
    </citation>
    <scope>NUCLEOTIDE SEQUENCE</scope>
    <source>
        <strain evidence="1">Sm006</strain>
    </source>
</reference>
<evidence type="ECO:0000313" key="1">
    <source>
        <dbReference type="EMBL" id="BCD89186.1"/>
    </source>
</evidence>
<gene>
    <name evidence="1" type="ORF">PSm6_55930</name>
</gene>
<proteinExistence type="predicted"/>
<protein>
    <submittedName>
        <fullName evidence="1">Uncharacterized protein</fullName>
    </submittedName>
</protein>
<sequence>MNSDLEHRRLHELVDRLESRLNTVQVLAEVILDNAAMREGIPGPYLDDVREAALMEAVIHLSRSNQEDFQHVAKLAQLPLR</sequence>
<name>A0ABN6C151_9PSED</name>
<dbReference type="EMBL" id="AP023081">
    <property type="protein sequence ID" value="BCD89186.1"/>
    <property type="molecule type" value="Genomic_DNA"/>
</dbReference>
<evidence type="ECO:0000313" key="2">
    <source>
        <dbReference type="Proteomes" id="UP001064896"/>
    </source>
</evidence>
<organism evidence="1 2">
    <name type="scientific">Pseudomonas solani</name>
    <dbReference type="NCBI Taxonomy" id="2731552"/>
    <lineage>
        <taxon>Bacteria</taxon>
        <taxon>Pseudomonadati</taxon>
        <taxon>Pseudomonadota</taxon>
        <taxon>Gammaproteobacteria</taxon>
        <taxon>Pseudomonadales</taxon>
        <taxon>Pseudomonadaceae</taxon>
        <taxon>Pseudomonas</taxon>
    </lineage>
</organism>
<dbReference type="RefSeq" id="WP_265168880.1">
    <property type="nucleotide sequence ID" value="NZ_AP023081.1"/>
</dbReference>
<accession>A0ABN6C151</accession>